<gene>
    <name evidence="1" type="ORF">EPA75_25345</name>
</gene>
<dbReference type="RefSeq" id="WP_053507525.1">
    <property type="nucleotide sequence ID" value="NZ_JAUKRS010000006.1"/>
</dbReference>
<reference evidence="1" key="1">
    <citation type="submission" date="2019-01" db="EMBL/GenBank/DDBJ databases">
        <authorList>
            <consortium name="GenomeTrakr network: Whole genome sequencing for foodborne pathogen traceback"/>
        </authorList>
    </citation>
    <scope>NUCLEOTIDE SEQUENCE</scope>
    <source>
        <strain evidence="1">FSIS21923151</strain>
    </source>
</reference>
<evidence type="ECO:0000313" key="1">
    <source>
        <dbReference type="EMBL" id="ECA7332263.1"/>
    </source>
</evidence>
<accession>A0A3V9Q0C7</accession>
<organism evidence="1">
    <name type="scientific">Salmonella enterica subsp. enterica serovar Bredeney</name>
    <dbReference type="NCBI Taxonomy" id="134047"/>
    <lineage>
        <taxon>Bacteria</taxon>
        <taxon>Pseudomonadati</taxon>
        <taxon>Pseudomonadota</taxon>
        <taxon>Gammaproteobacteria</taxon>
        <taxon>Enterobacterales</taxon>
        <taxon>Enterobacteriaceae</taxon>
        <taxon>Salmonella</taxon>
    </lineage>
</organism>
<name>A0A3V9Q0C7_SALET</name>
<comment type="caution">
    <text evidence="1">The sequence shown here is derived from an EMBL/GenBank/DDBJ whole genome shotgun (WGS) entry which is preliminary data.</text>
</comment>
<proteinExistence type="predicted"/>
<dbReference type="AlphaFoldDB" id="A0A3V9Q0C7"/>
<protein>
    <submittedName>
        <fullName evidence="1">Uncharacterized protein</fullName>
    </submittedName>
</protein>
<dbReference type="EMBL" id="AAHVHP010000097">
    <property type="protein sequence ID" value="ECA7332263.1"/>
    <property type="molecule type" value="Genomic_DNA"/>
</dbReference>
<sequence>MTKVTVDYPSSISRRKLSNLFNHSPFMLSLVHDMCDSQAIVLAAMCEGKCVTSAGNRIEADYEVTKLAAVIDVLENKFYLPVSRVKIPTASDTGGGTIQAKYLITENDMQLLLEDPESVVLTRERLALSKLKSRDERCLKRLVSVHGYDEVFRSLQALDVANDSFGRDCG</sequence>